<accession>A0AAV7MA62</accession>
<feature type="region of interest" description="Disordered" evidence="1">
    <location>
        <begin position="75"/>
        <end position="95"/>
    </location>
</feature>
<evidence type="ECO:0000256" key="1">
    <source>
        <dbReference type="SAM" id="MobiDB-lite"/>
    </source>
</evidence>
<name>A0AAV7MA62_PLEWA</name>
<proteinExistence type="predicted"/>
<gene>
    <name evidence="2" type="ORF">NDU88_005343</name>
</gene>
<evidence type="ECO:0000313" key="2">
    <source>
        <dbReference type="EMBL" id="KAJ1100256.1"/>
    </source>
</evidence>
<evidence type="ECO:0000313" key="3">
    <source>
        <dbReference type="Proteomes" id="UP001066276"/>
    </source>
</evidence>
<organism evidence="2 3">
    <name type="scientific">Pleurodeles waltl</name>
    <name type="common">Iberian ribbed newt</name>
    <dbReference type="NCBI Taxonomy" id="8319"/>
    <lineage>
        <taxon>Eukaryota</taxon>
        <taxon>Metazoa</taxon>
        <taxon>Chordata</taxon>
        <taxon>Craniata</taxon>
        <taxon>Vertebrata</taxon>
        <taxon>Euteleostomi</taxon>
        <taxon>Amphibia</taxon>
        <taxon>Batrachia</taxon>
        <taxon>Caudata</taxon>
        <taxon>Salamandroidea</taxon>
        <taxon>Salamandridae</taxon>
        <taxon>Pleurodelinae</taxon>
        <taxon>Pleurodeles</taxon>
    </lineage>
</organism>
<sequence>MRATLLNPDPILSVPASHLPAGPPQYSQFWHGWAGLLSPLRTRCTSVVRLLSFPGWSRPVSPGAWARDPLSFQPPLVSSAEPGPGPAPKGPVAAPQAVHRPQVLLPVAHVCSLAHPARRPLLSPSPARVDRHPSCSLRRSSGCRMVPGCSVRSKAYQLSLSGRGHHLVLLAAPDARSV</sequence>
<protein>
    <submittedName>
        <fullName evidence="2">Uncharacterized protein</fullName>
    </submittedName>
</protein>
<keyword evidence="3" id="KW-1185">Reference proteome</keyword>
<reference evidence="2" key="1">
    <citation type="journal article" date="2022" name="bioRxiv">
        <title>Sequencing and chromosome-scale assembly of the giantPleurodeles waltlgenome.</title>
        <authorList>
            <person name="Brown T."/>
            <person name="Elewa A."/>
            <person name="Iarovenko S."/>
            <person name="Subramanian E."/>
            <person name="Araus A.J."/>
            <person name="Petzold A."/>
            <person name="Susuki M."/>
            <person name="Suzuki K.-i.T."/>
            <person name="Hayashi T."/>
            <person name="Toyoda A."/>
            <person name="Oliveira C."/>
            <person name="Osipova E."/>
            <person name="Leigh N.D."/>
            <person name="Simon A."/>
            <person name="Yun M.H."/>
        </authorList>
    </citation>
    <scope>NUCLEOTIDE SEQUENCE</scope>
    <source>
        <strain evidence="2">20211129_DDA</strain>
        <tissue evidence="2">Liver</tissue>
    </source>
</reference>
<dbReference type="AlphaFoldDB" id="A0AAV7MA62"/>
<comment type="caution">
    <text evidence="2">The sequence shown here is derived from an EMBL/GenBank/DDBJ whole genome shotgun (WGS) entry which is preliminary data.</text>
</comment>
<dbReference type="EMBL" id="JANPWB010000014">
    <property type="protein sequence ID" value="KAJ1100256.1"/>
    <property type="molecule type" value="Genomic_DNA"/>
</dbReference>
<dbReference type="Proteomes" id="UP001066276">
    <property type="component" value="Chromosome 10"/>
</dbReference>